<dbReference type="EMBL" id="BDUD01000005">
    <property type="protein sequence ID" value="GBG23570.1"/>
    <property type="molecule type" value="Genomic_DNA"/>
</dbReference>
<comment type="caution">
    <text evidence="1">The sequence shown here is derived from an EMBL/GenBank/DDBJ whole genome shotgun (WGS) entry which is preliminary data.</text>
</comment>
<evidence type="ECO:0000313" key="1">
    <source>
        <dbReference type="EMBL" id="GBG23570.1"/>
    </source>
</evidence>
<organism evidence="1 2">
    <name type="scientific">Nostoc commune NIES-4072</name>
    <dbReference type="NCBI Taxonomy" id="2005467"/>
    <lineage>
        <taxon>Bacteria</taxon>
        <taxon>Bacillati</taxon>
        <taxon>Cyanobacteriota</taxon>
        <taxon>Cyanophyceae</taxon>
        <taxon>Nostocales</taxon>
        <taxon>Nostocaceae</taxon>
        <taxon>Nostoc</taxon>
    </lineage>
</organism>
<proteinExistence type="predicted"/>
<dbReference type="Proteomes" id="UP000245124">
    <property type="component" value="Unassembled WGS sequence"/>
</dbReference>
<sequence>MNEPVNSPRVLKMHPEMGYLADEQMDADREWFFHHPFATKYYRKPFESEVIEFCELEPGRKLKKILVTKVSEGARSRRPIFYDA</sequence>
<reference evidence="1 2" key="1">
    <citation type="submission" date="2017-06" db="EMBL/GenBank/DDBJ databases">
        <title>Genome sequencing of cyanobaciteial culture collection at National Institute for Environmental Studies (NIES).</title>
        <authorList>
            <person name="Hirose Y."/>
            <person name="Shimura Y."/>
            <person name="Fujisawa T."/>
            <person name="Nakamura Y."/>
            <person name="Kawachi M."/>
        </authorList>
    </citation>
    <scope>NUCLEOTIDE SEQUENCE [LARGE SCALE GENOMIC DNA]</scope>
    <source>
        <strain evidence="1 2">NIES-4072</strain>
    </source>
</reference>
<accession>A0A2R5FXX2</accession>
<name>A0A2R5FXX2_NOSCO</name>
<evidence type="ECO:0000313" key="2">
    <source>
        <dbReference type="Proteomes" id="UP000245124"/>
    </source>
</evidence>
<dbReference type="AlphaFoldDB" id="A0A2R5FXX2"/>
<gene>
    <name evidence="1" type="ORF">NIES4072_72820</name>
</gene>
<keyword evidence="2" id="KW-1185">Reference proteome</keyword>
<dbReference type="OrthoDB" id="487916at2"/>
<protein>
    <submittedName>
        <fullName evidence="1">Uncharacterized protein</fullName>
    </submittedName>
</protein>
<dbReference type="RefSeq" id="WP_109013438.1">
    <property type="nucleotide sequence ID" value="NZ_BDUD01000005.1"/>
</dbReference>